<accession>A0A8K0TII2</accession>
<dbReference type="SUPFAM" id="SSF51445">
    <property type="entry name" value="(Trans)glycosidases"/>
    <property type="match status" value="1"/>
</dbReference>
<dbReference type="SMART" id="SM00642">
    <property type="entry name" value="Aamy"/>
    <property type="match status" value="1"/>
</dbReference>
<dbReference type="CDD" id="cd11333">
    <property type="entry name" value="AmyAc_SI_OligoGlu_DGase"/>
    <property type="match status" value="1"/>
</dbReference>
<dbReference type="Proteomes" id="UP000813385">
    <property type="component" value="Unassembled WGS sequence"/>
</dbReference>
<dbReference type="InterPro" id="IPR045857">
    <property type="entry name" value="O16G_dom_2"/>
</dbReference>
<dbReference type="GO" id="GO:0000025">
    <property type="term" value="P:maltose catabolic process"/>
    <property type="evidence" value="ECO:0007669"/>
    <property type="project" value="TreeGrafter"/>
</dbReference>
<keyword evidence="7" id="KW-1185">Reference proteome</keyword>
<proteinExistence type="inferred from homology"/>
<dbReference type="EMBL" id="JAGPXD010000003">
    <property type="protein sequence ID" value="KAH7362071.1"/>
    <property type="molecule type" value="Genomic_DNA"/>
</dbReference>
<evidence type="ECO:0000256" key="3">
    <source>
        <dbReference type="ARBA" id="ARBA00023295"/>
    </source>
</evidence>
<comment type="caution">
    <text evidence="6">The sequence shown here is derived from an EMBL/GenBank/DDBJ whole genome shotgun (WGS) entry which is preliminary data.</text>
</comment>
<dbReference type="InterPro" id="IPR006047">
    <property type="entry name" value="GH13_cat_dom"/>
</dbReference>
<dbReference type="AlphaFoldDB" id="A0A8K0TII2"/>
<name>A0A8K0TII2_9PEZI</name>
<dbReference type="Gene3D" id="3.20.20.80">
    <property type="entry name" value="Glycosidases"/>
    <property type="match status" value="1"/>
</dbReference>
<gene>
    <name evidence="6" type="ORF">B0T11DRAFT_280137</name>
</gene>
<evidence type="ECO:0000256" key="1">
    <source>
        <dbReference type="ARBA" id="ARBA00008061"/>
    </source>
</evidence>
<protein>
    <submittedName>
        <fullName evidence="6">Oligo-1,6-glucosidase</fullName>
    </submittedName>
</protein>
<keyword evidence="2" id="KW-0378">Hydrolase</keyword>
<dbReference type="OrthoDB" id="1740265at2759"/>
<dbReference type="SUPFAM" id="SSF51011">
    <property type="entry name" value="Glycosyl hydrolase domain"/>
    <property type="match status" value="1"/>
</dbReference>
<evidence type="ECO:0000259" key="5">
    <source>
        <dbReference type="SMART" id="SM00642"/>
    </source>
</evidence>
<dbReference type="FunFam" id="3.20.20.80:FF:000064">
    <property type="entry name" value="Oligo-1,6-glucosidase"/>
    <property type="match status" value="1"/>
</dbReference>
<dbReference type="FunFam" id="3.90.400.10:FF:000004">
    <property type="entry name" value="Oligo-1,6-glucosidase"/>
    <property type="match status" value="1"/>
</dbReference>
<evidence type="ECO:0000256" key="4">
    <source>
        <dbReference type="ARBA" id="ARBA00026248"/>
    </source>
</evidence>
<dbReference type="Gene3D" id="3.90.400.10">
    <property type="entry name" value="Oligo-1,6-glucosidase, Domain 2"/>
    <property type="match status" value="1"/>
</dbReference>
<feature type="domain" description="Glycosyl hydrolase family 13 catalytic" evidence="5">
    <location>
        <begin position="25"/>
        <end position="443"/>
    </location>
</feature>
<dbReference type="GO" id="GO:0004575">
    <property type="term" value="F:sucrose alpha-glucosidase activity"/>
    <property type="evidence" value="ECO:0007669"/>
    <property type="project" value="TreeGrafter"/>
</dbReference>
<comment type="similarity">
    <text evidence="1">Belongs to the glycosyl hydrolase 13 family.</text>
</comment>
<dbReference type="GO" id="GO:0004574">
    <property type="term" value="F:oligo-1,6-glucosidase activity"/>
    <property type="evidence" value="ECO:0007669"/>
    <property type="project" value="TreeGrafter"/>
</dbReference>
<keyword evidence="3" id="KW-0326">Glycosidase</keyword>
<dbReference type="Pfam" id="PF00128">
    <property type="entry name" value="Alpha-amylase"/>
    <property type="match status" value="1"/>
</dbReference>
<evidence type="ECO:0000313" key="6">
    <source>
        <dbReference type="EMBL" id="KAH7362071.1"/>
    </source>
</evidence>
<dbReference type="PANTHER" id="PTHR10357">
    <property type="entry name" value="ALPHA-AMYLASE FAMILY MEMBER"/>
    <property type="match status" value="1"/>
</dbReference>
<dbReference type="FunFam" id="3.20.20.80:FF:000087">
    <property type="entry name" value="Oligo-1,6-glucosidase IMA1"/>
    <property type="match status" value="1"/>
</dbReference>
<dbReference type="InterPro" id="IPR013780">
    <property type="entry name" value="Glyco_hydro_b"/>
</dbReference>
<dbReference type="Gene3D" id="2.60.40.1180">
    <property type="entry name" value="Golgi alpha-mannosidase II"/>
    <property type="match status" value="1"/>
</dbReference>
<dbReference type="GO" id="GO:0005987">
    <property type="term" value="P:sucrose catabolic process"/>
    <property type="evidence" value="ECO:0007669"/>
    <property type="project" value="TreeGrafter"/>
</dbReference>
<evidence type="ECO:0000313" key="7">
    <source>
        <dbReference type="Proteomes" id="UP000813385"/>
    </source>
</evidence>
<dbReference type="GO" id="GO:0004556">
    <property type="term" value="F:alpha-amylase activity"/>
    <property type="evidence" value="ECO:0007669"/>
    <property type="project" value="TreeGrafter"/>
</dbReference>
<dbReference type="GO" id="GO:0033934">
    <property type="term" value="F:glucan 1,4-alpha-maltotriohydrolase activity"/>
    <property type="evidence" value="ECO:0007669"/>
    <property type="project" value="TreeGrafter"/>
</dbReference>
<evidence type="ECO:0000256" key="2">
    <source>
        <dbReference type="ARBA" id="ARBA00022801"/>
    </source>
</evidence>
<dbReference type="InterPro" id="IPR017853">
    <property type="entry name" value="GH"/>
</dbReference>
<reference evidence="6" key="1">
    <citation type="journal article" date="2021" name="Nat. Commun.">
        <title>Genetic determinants of endophytism in the Arabidopsis root mycobiome.</title>
        <authorList>
            <person name="Mesny F."/>
            <person name="Miyauchi S."/>
            <person name="Thiergart T."/>
            <person name="Pickel B."/>
            <person name="Atanasova L."/>
            <person name="Karlsson M."/>
            <person name="Huettel B."/>
            <person name="Barry K.W."/>
            <person name="Haridas S."/>
            <person name="Chen C."/>
            <person name="Bauer D."/>
            <person name="Andreopoulos W."/>
            <person name="Pangilinan J."/>
            <person name="LaButti K."/>
            <person name="Riley R."/>
            <person name="Lipzen A."/>
            <person name="Clum A."/>
            <person name="Drula E."/>
            <person name="Henrissat B."/>
            <person name="Kohler A."/>
            <person name="Grigoriev I.V."/>
            <person name="Martin F.M."/>
            <person name="Hacquard S."/>
        </authorList>
    </citation>
    <scope>NUCLEOTIDE SEQUENCE</scope>
    <source>
        <strain evidence="6">MPI-CAGE-AT-0016</strain>
    </source>
</reference>
<organism evidence="6 7">
    <name type="scientific">Plectosphaerella cucumerina</name>
    <dbReference type="NCBI Taxonomy" id="40658"/>
    <lineage>
        <taxon>Eukaryota</taxon>
        <taxon>Fungi</taxon>
        <taxon>Dikarya</taxon>
        <taxon>Ascomycota</taxon>
        <taxon>Pezizomycotina</taxon>
        <taxon>Sordariomycetes</taxon>
        <taxon>Hypocreomycetidae</taxon>
        <taxon>Glomerellales</taxon>
        <taxon>Plectosphaerellaceae</taxon>
        <taxon>Plectosphaerella</taxon>
    </lineage>
</organism>
<keyword evidence="4" id="KW-0462">Maltose metabolism</keyword>
<sequence>MTVSASTRKPEGDSRQWWKEATVYQIYPASFKDSNGDGLGDIRGVIEKLDYIQDLGVDAVWLCPIFKSPQVDMGYDVSDYKDIHAPYGSLEDVEELIQCLHDRGIRCILDLVVNHTSDQHQWFKESRSSCESTRRDWYIWRKPRFDEDGNRKPPNNWAAAFGGSAWTYDEATAEYYLHLFAPEQPDLNWECPAVVQAVHEIMEFWLKKGVDGFRMDVINFISKEPGLPDAEVTTSDPDYPYQNAIDLFCNGPRLHEHLRGLRAILDKYGAFSVGEMPGAKTDEQVANIVAAHRKELHTIFQFDIVDIDNSPEGKFSHKKTWQLPELKAIINRWQTFAHRVGGWNAVFMENHDQARTVSRFTQHRPEHRELAAKMLATCLCTLSGTLFLYQGQELGTANLPKHWGIEEYKDIESSNFYKEALEAAGGDESALAYAWRELQLKARDHARAPIQWDTTEHAGFSTATPWMRVNEDTARCNVKSQKHNKDSVLNYWRRALKVRREQKTTLVYGSFQMHDLENKAIISYSRHCDETGEHVLVIINFTDNDQEWVVPATERTVASSGKVVLSTYDTSIKVGDDGTVSLRPFEAMVLSRNRG</sequence>
<dbReference type="PANTHER" id="PTHR10357:SF232">
    <property type="entry name" value="GLYCOSYL HYDROLASE FAMILY 13 CATALYTIC DOMAIN-CONTAINING PROTEIN"/>
    <property type="match status" value="1"/>
</dbReference>